<dbReference type="GO" id="GO:0005737">
    <property type="term" value="C:cytoplasm"/>
    <property type="evidence" value="ECO:0007669"/>
    <property type="project" value="TreeGrafter"/>
</dbReference>
<dbReference type="AlphaFoldDB" id="A0A1D1XD49"/>
<evidence type="ECO:0000259" key="2">
    <source>
        <dbReference type="PROSITE" id="PS51363"/>
    </source>
</evidence>
<dbReference type="PANTHER" id="PTHR14208:SF2">
    <property type="entry name" value="PROTEIN KRASAVIETZ"/>
    <property type="match status" value="1"/>
</dbReference>
<protein>
    <submittedName>
        <fullName evidence="3">Basic leucine zipper and W2 domain-containing protein 2</fullName>
    </submittedName>
</protein>
<dbReference type="CDD" id="cd11560">
    <property type="entry name" value="W2_eIF5C_like"/>
    <property type="match status" value="1"/>
</dbReference>
<proteinExistence type="inferred from homology"/>
<dbReference type="EMBL" id="GDJX01027591">
    <property type="protein sequence ID" value="JAT40345.1"/>
    <property type="molecule type" value="Transcribed_RNA"/>
</dbReference>
<evidence type="ECO:0000313" key="3">
    <source>
        <dbReference type="EMBL" id="JAT40345.1"/>
    </source>
</evidence>
<dbReference type="SUPFAM" id="SSF48371">
    <property type="entry name" value="ARM repeat"/>
    <property type="match status" value="1"/>
</dbReference>
<dbReference type="PANTHER" id="PTHR14208">
    <property type="entry name" value="BASIC LEUCINE ZIPPER AND W2 DOMAIN-CONTAINING PROTEIN"/>
    <property type="match status" value="1"/>
</dbReference>
<reference evidence="3" key="1">
    <citation type="submission" date="2015-07" db="EMBL/GenBank/DDBJ databases">
        <title>Transcriptome Assembly of Anthurium amnicola.</title>
        <authorList>
            <person name="Suzuki J."/>
        </authorList>
    </citation>
    <scope>NUCLEOTIDE SEQUENCE</scope>
</reference>
<accession>A0A1D1XD49</accession>
<organism evidence="3">
    <name type="scientific">Anthurium amnicola</name>
    <dbReference type="NCBI Taxonomy" id="1678845"/>
    <lineage>
        <taxon>Eukaryota</taxon>
        <taxon>Viridiplantae</taxon>
        <taxon>Streptophyta</taxon>
        <taxon>Embryophyta</taxon>
        <taxon>Tracheophyta</taxon>
        <taxon>Spermatophyta</taxon>
        <taxon>Magnoliopsida</taxon>
        <taxon>Liliopsida</taxon>
        <taxon>Araceae</taxon>
        <taxon>Pothoideae</taxon>
        <taxon>Potheae</taxon>
        <taxon>Anthurium</taxon>
    </lineage>
</organism>
<dbReference type="InterPro" id="IPR043510">
    <property type="entry name" value="W2_5MP1/2"/>
</dbReference>
<dbReference type="InterPro" id="IPR051245">
    <property type="entry name" value="eIF5-mimic_regulator"/>
</dbReference>
<name>A0A1D1XD49_9ARAE</name>
<dbReference type="Pfam" id="PF25504">
    <property type="entry name" value="HEAT_5MP1_2"/>
    <property type="match status" value="1"/>
</dbReference>
<dbReference type="PROSITE" id="PS51363">
    <property type="entry name" value="W2"/>
    <property type="match status" value="1"/>
</dbReference>
<evidence type="ECO:0000256" key="1">
    <source>
        <dbReference type="ARBA" id="ARBA00008151"/>
    </source>
</evidence>
<feature type="domain" description="W2" evidence="2">
    <location>
        <begin position="262"/>
        <end position="425"/>
    </location>
</feature>
<dbReference type="Gene3D" id="1.25.40.180">
    <property type="match status" value="1"/>
</dbReference>
<dbReference type="InterPro" id="IPR057397">
    <property type="entry name" value="HEAT_5MP1_2"/>
</dbReference>
<sequence>MSAIQNQNNVNVNSKPALHGVKIKTRKGQQKAQAKYEPTVFRDSILKTLSEAQSGNFEEISQNLDAAGNTLEFRKYGETLFEILLTGGVLAPGGTIVDDGAKRSPFSIFSAEDNIDSIKKHVEVFNKLIRRYKYLQRSFEETIKNLLQYINKWGSKENNKLATAIGLFASGQMTNINVLTVLFKEHLVKEGLSLQFVTTVFKAYLGEQSIDHLGGSLKKAGIDNKLLEFFPPNKRDEEYFARYFEAEDMKQLVEYHSQKQRNSLKEQTIDRVKEMLEAENNSQEIVVYLKQRIKEGNWQESDFVQIVWDALMQAVDWSTRPEMIENQASRQIKKNAEILAAFASNPKSELALLQKIQIYCHENTRLMKHFRLIVKILYEKDVVSENAIFYWYEKGAKPQGKGLFLKQMESFVNWLRTVEETDSEDEEEDDDE</sequence>
<dbReference type="InterPro" id="IPR016024">
    <property type="entry name" value="ARM-type_fold"/>
</dbReference>
<gene>
    <name evidence="3" type="primary">BZW2_0</name>
    <name evidence="3" type="ORF">g.32815</name>
</gene>
<dbReference type="GO" id="GO:0016020">
    <property type="term" value="C:membrane"/>
    <property type="evidence" value="ECO:0007669"/>
    <property type="project" value="TreeGrafter"/>
</dbReference>
<dbReference type="Pfam" id="PF02020">
    <property type="entry name" value="W2"/>
    <property type="match status" value="1"/>
</dbReference>
<comment type="similarity">
    <text evidence="1">Belongs to the BZW family.</text>
</comment>
<dbReference type="InterPro" id="IPR003307">
    <property type="entry name" value="W2_domain"/>
</dbReference>
<dbReference type="SMART" id="SM00515">
    <property type="entry name" value="eIF5C"/>
    <property type="match status" value="1"/>
</dbReference>